<gene>
    <name evidence="1" type="ORF">GGI64_002212</name>
</gene>
<evidence type="ECO:0000313" key="2">
    <source>
        <dbReference type="Proteomes" id="UP000535276"/>
    </source>
</evidence>
<name>A0A7Z0DXR6_RHILE</name>
<organism evidence="1 2">
    <name type="scientific">Rhizobium leguminosarum</name>
    <dbReference type="NCBI Taxonomy" id="384"/>
    <lineage>
        <taxon>Bacteria</taxon>
        <taxon>Pseudomonadati</taxon>
        <taxon>Pseudomonadota</taxon>
        <taxon>Alphaproteobacteria</taxon>
        <taxon>Hyphomicrobiales</taxon>
        <taxon>Rhizobiaceae</taxon>
        <taxon>Rhizobium/Agrobacterium group</taxon>
        <taxon>Rhizobium</taxon>
    </lineage>
</organism>
<protein>
    <submittedName>
        <fullName evidence="1">Uncharacterized protein</fullName>
    </submittedName>
</protein>
<comment type="caution">
    <text evidence="1">The sequence shown here is derived from an EMBL/GenBank/DDBJ whole genome shotgun (WGS) entry which is preliminary data.</text>
</comment>
<evidence type="ECO:0000313" key="1">
    <source>
        <dbReference type="EMBL" id="NYJ11161.1"/>
    </source>
</evidence>
<dbReference type="RefSeq" id="WP_179611462.1">
    <property type="nucleotide sequence ID" value="NZ_JACBZV010000003.1"/>
</dbReference>
<accession>A0A7Z0DXR6</accession>
<proteinExistence type="predicted"/>
<dbReference type="EMBL" id="JACBZV010000003">
    <property type="protein sequence ID" value="NYJ11161.1"/>
    <property type="molecule type" value="Genomic_DNA"/>
</dbReference>
<dbReference type="AlphaFoldDB" id="A0A7Z0DXR6"/>
<sequence>MGQPESFWAQLSDEGAGYSVIVEDNGGKAYAYLLDAAGVMVSDVWLYNRGPAPQTTDWSDPSKLPFSNPAEFVSDVEFEPVSSASELFVQWNQYADRPIEARLWVRGQLFAILQHGMAPGKSRLAVKNGPLAKVLER</sequence>
<reference evidence="1 2" key="1">
    <citation type="submission" date="2020-07" db="EMBL/GenBank/DDBJ databases">
        <title>Genomic Encyclopedia of Type Strains, Phase IV (KMG-V): Genome sequencing to study the core and pangenomes of soil and plant-associated prokaryotes.</title>
        <authorList>
            <person name="Whitman W."/>
        </authorList>
    </citation>
    <scope>NUCLEOTIDE SEQUENCE [LARGE SCALE GENOMIC DNA]</scope>
    <source>
        <strain evidence="1 2">SEMIA 4052</strain>
    </source>
</reference>
<dbReference type="Proteomes" id="UP000535276">
    <property type="component" value="Unassembled WGS sequence"/>
</dbReference>